<evidence type="ECO:0000256" key="7">
    <source>
        <dbReference type="ARBA" id="ARBA00023010"/>
    </source>
</evidence>
<keyword evidence="2 9" id="KW-0813">Transport</keyword>
<comment type="similarity">
    <text evidence="9">Belongs to the SecD/SecF family. SecF subfamily.</text>
</comment>
<dbReference type="SUPFAM" id="SSF82866">
    <property type="entry name" value="Multidrug efflux transporter AcrB transmembrane domain"/>
    <property type="match status" value="1"/>
</dbReference>
<accession>A0A839S574</accession>
<comment type="caution">
    <text evidence="12">The sequence shown here is derived from an EMBL/GenBank/DDBJ whole genome shotgun (WGS) entry which is preliminary data.</text>
</comment>
<dbReference type="GO" id="GO:0065002">
    <property type="term" value="P:intracellular protein transmembrane transport"/>
    <property type="evidence" value="ECO:0007669"/>
    <property type="project" value="UniProtKB-UniRule"/>
</dbReference>
<keyword evidence="6 9" id="KW-1133">Transmembrane helix</keyword>
<dbReference type="Pfam" id="PF07549">
    <property type="entry name" value="Sec_GG"/>
    <property type="match status" value="1"/>
</dbReference>
<dbReference type="Pfam" id="PF02355">
    <property type="entry name" value="SecD_SecF_C"/>
    <property type="match status" value="1"/>
</dbReference>
<name>A0A839S574_9PSEU</name>
<keyword evidence="13" id="KW-1185">Reference proteome</keyword>
<keyword evidence="5 9" id="KW-0653">Protein transport</keyword>
<dbReference type="InterPro" id="IPR005665">
    <property type="entry name" value="SecF_bac"/>
</dbReference>
<dbReference type="Proteomes" id="UP000550714">
    <property type="component" value="Unassembled WGS sequence"/>
</dbReference>
<feature type="transmembrane region" description="Helical" evidence="9">
    <location>
        <begin position="223"/>
        <end position="244"/>
    </location>
</feature>
<keyword evidence="7 9" id="KW-0811">Translocation</keyword>
<evidence type="ECO:0000256" key="5">
    <source>
        <dbReference type="ARBA" id="ARBA00022927"/>
    </source>
</evidence>
<dbReference type="NCBIfam" id="TIGR00966">
    <property type="entry name" value="transloc_SecF"/>
    <property type="match status" value="1"/>
</dbReference>
<sequence length="439" mass="46610">MSEDDTKTTSAAETAGSGGEKTSVFQRLYTGTGAFDIVGHRKRWFVAFGLLILVCIGSLGVKGFNLGIEFEGGTQIQLPARGAAGPIDEDEASDVVSEASGVAASEAQVVGVGRSATIQVRTSTLDSGQVVDVKRALFDEFQPLAANGQPSGSVISDSAVSASWGGEISQQALVALAVFLVLVTVFLIIYFEKWMAVAAMLALLHDVVVTAGVYSLVGFEVTPATVIGLLTILGFSLYDTVVVFDKVKENTRGLLNLTRRTYAEAANLALNQTLMRSINTSVIALLPVLGLMVIGYILLGTGTLQDLALVQLTGMLAGVVSSVLLATPLLVTFKMREPKYREQAERVAERREERARAAQAEGEADGVDPDDYFDPGDDAQLESELRKEKAVAAAASVPARNQKARDRNRGRDQRPRRSGTPTGKSTAGKGSPTGKRKRS</sequence>
<evidence type="ECO:0000259" key="11">
    <source>
        <dbReference type="Pfam" id="PF02355"/>
    </source>
</evidence>
<dbReference type="EMBL" id="JACHWU010000008">
    <property type="protein sequence ID" value="MBB3053251.1"/>
    <property type="molecule type" value="Genomic_DNA"/>
</dbReference>
<evidence type="ECO:0000256" key="8">
    <source>
        <dbReference type="ARBA" id="ARBA00023136"/>
    </source>
</evidence>
<feature type="domain" description="Protein export membrane protein SecD/SecF C-terminal" evidence="11">
    <location>
        <begin position="150"/>
        <end position="335"/>
    </location>
</feature>
<comment type="function">
    <text evidence="9">Part of the Sec protein translocase complex. Interacts with the SecYEG preprotein conducting channel. SecDF uses the proton motive force (PMF) to complete protein translocation after the ATP-dependent function of SecA.</text>
</comment>
<evidence type="ECO:0000256" key="1">
    <source>
        <dbReference type="ARBA" id="ARBA00004651"/>
    </source>
</evidence>
<evidence type="ECO:0000256" key="9">
    <source>
        <dbReference type="HAMAP-Rule" id="MF_01464"/>
    </source>
</evidence>
<dbReference type="InterPro" id="IPR022646">
    <property type="entry name" value="SecD/SecF_CS"/>
</dbReference>
<feature type="transmembrane region" description="Helical" evidence="9">
    <location>
        <begin position="308"/>
        <end position="331"/>
    </location>
</feature>
<feature type="compositionally biased region" description="Basic and acidic residues" evidence="10">
    <location>
        <begin position="344"/>
        <end position="356"/>
    </location>
</feature>
<dbReference type="GO" id="GO:0005886">
    <property type="term" value="C:plasma membrane"/>
    <property type="evidence" value="ECO:0007669"/>
    <property type="project" value="UniProtKB-SubCell"/>
</dbReference>
<feature type="transmembrane region" description="Helical" evidence="9">
    <location>
        <begin position="282"/>
        <end position="302"/>
    </location>
</feature>
<evidence type="ECO:0000256" key="10">
    <source>
        <dbReference type="SAM" id="MobiDB-lite"/>
    </source>
</evidence>
<dbReference type="GO" id="GO:0015450">
    <property type="term" value="F:protein-transporting ATPase activity"/>
    <property type="evidence" value="ECO:0007669"/>
    <property type="project" value="InterPro"/>
</dbReference>
<dbReference type="PANTHER" id="PTHR30081:SF8">
    <property type="entry name" value="PROTEIN TRANSLOCASE SUBUNIT SECF"/>
    <property type="match status" value="1"/>
</dbReference>
<comment type="subcellular location">
    <subcellularLocation>
        <location evidence="1 9">Cell membrane</location>
        <topology evidence="1 9">Multi-pass membrane protein</topology>
    </subcellularLocation>
</comment>
<dbReference type="InterPro" id="IPR055344">
    <property type="entry name" value="SecD_SecF_C_bact"/>
</dbReference>
<keyword evidence="3 9" id="KW-1003">Cell membrane</keyword>
<dbReference type="InterPro" id="IPR048634">
    <property type="entry name" value="SecD_SecF_C"/>
</dbReference>
<dbReference type="HAMAP" id="MF_01464_B">
    <property type="entry name" value="SecF_B"/>
    <property type="match status" value="1"/>
</dbReference>
<feature type="transmembrane region" description="Helical" evidence="9">
    <location>
        <begin position="44"/>
        <end position="61"/>
    </location>
</feature>
<evidence type="ECO:0000313" key="12">
    <source>
        <dbReference type="EMBL" id="MBB3053251.1"/>
    </source>
</evidence>
<dbReference type="InterPro" id="IPR022813">
    <property type="entry name" value="SecD/SecF_arch_bac"/>
</dbReference>
<reference evidence="12 13" key="1">
    <citation type="submission" date="2020-08" db="EMBL/GenBank/DDBJ databases">
        <title>Genomic Encyclopedia of Type Strains, Phase III (KMG-III): the genomes of soil and plant-associated and newly described type strains.</title>
        <authorList>
            <person name="Whitman W."/>
        </authorList>
    </citation>
    <scope>NUCLEOTIDE SEQUENCE [LARGE SCALE GENOMIC DNA]</scope>
    <source>
        <strain evidence="12 13">CECT 8577</strain>
    </source>
</reference>
<dbReference type="GO" id="GO:0006605">
    <property type="term" value="P:protein targeting"/>
    <property type="evidence" value="ECO:0007669"/>
    <property type="project" value="UniProtKB-UniRule"/>
</dbReference>
<feature type="region of interest" description="Disordered" evidence="10">
    <location>
        <begin position="344"/>
        <end position="439"/>
    </location>
</feature>
<proteinExistence type="inferred from homology"/>
<dbReference type="RefSeq" id="WP_183658863.1">
    <property type="nucleotide sequence ID" value="NZ_JACHWU010000008.1"/>
</dbReference>
<dbReference type="GO" id="GO:0043952">
    <property type="term" value="P:protein transport by the Sec complex"/>
    <property type="evidence" value="ECO:0007669"/>
    <property type="project" value="UniProtKB-UniRule"/>
</dbReference>
<dbReference type="PANTHER" id="PTHR30081">
    <property type="entry name" value="PROTEIN-EXPORT MEMBRANE PROTEIN SEC"/>
    <property type="match status" value="1"/>
</dbReference>
<keyword evidence="8 9" id="KW-0472">Membrane</keyword>
<dbReference type="PRINTS" id="PR01755">
    <property type="entry name" value="SECFTRNLCASE"/>
</dbReference>
<evidence type="ECO:0000256" key="3">
    <source>
        <dbReference type="ARBA" id="ARBA00022475"/>
    </source>
</evidence>
<organism evidence="12 13">
    <name type="scientific">Prauserella isguenensis</name>
    <dbReference type="NCBI Taxonomy" id="1470180"/>
    <lineage>
        <taxon>Bacteria</taxon>
        <taxon>Bacillati</taxon>
        <taxon>Actinomycetota</taxon>
        <taxon>Actinomycetes</taxon>
        <taxon>Pseudonocardiales</taxon>
        <taxon>Pseudonocardiaceae</taxon>
        <taxon>Prauserella</taxon>
    </lineage>
</organism>
<evidence type="ECO:0000256" key="6">
    <source>
        <dbReference type="ARBA" id="ARBA00022989"/>
    </source>
</evidence>
<evidence type="ECO:0000313" key="13">
    <source>
        <dbReference type="Proteomes" id="UP000550714"/>
    </source>
</evidence>
<dbReference type="InterPro" id="IPR022645">
    <property type="entry name" value="SecD/SecF_bac"/>
</dbReference>
<keyword evidence="4 9" id="KW-0812">Transmembrane</keyword>
<comment type="subunit">
    <text evidence="9">Forms a complex with SecD. Part of the essential Sec protein translocation apparatus which comprises SecA, SecYEG and auxiliary proteins SecDF. Other proteins may also be involved.</text>
</comment>
<feature type="transmembrane region" description="Helical" evidence="9">
    <location>
        <begin position="198"/>
        <end position="217"/>
    </location>
</feature>
<evidence type="ECO:0000256" key="4">
    <source>
        <dbReference type="ARBA" id="ARBA00022692"/>
    </source>
</evidence>
<feature type="compositionally biased region" description="Basic and acidic residues" evidence="10">
    <location>
        <begin position="403"/>
        <end position="415"/>
    </location>
</feature>
<feature type="transmembrane region" description="Helical" evidence="9">
    <location>
        <begin position="172"/>
        <end position="191"/>
    </location>
</feature>
<protein>
    <recommendedName>
        <fullName evidence="9">Protein-export membrane protein SecF</fullName>
    </recommendedName>
</protein>
<feature type="compositionally biased region" description="Acidic residues" evidence="10">
    <location>
        <begin position="362"/>
        <end position="381"/>
    </location>
</feature>
<gene>
    <name evidence="9" type="primary">secF</name>
    <name evidence="12" type="ORF">FHS23_004295</name>
</gene>
<evidence type="ECO:0000256" key="2">
    <source>
        <dbReference type="ARBA" id="ARBA00022448"/>
    </source>
</evidence>
<dbReference type="NCBIfam" id="TIGR00916">
    <property type="entry name" value="2A0604s01"/>
    <property type="match status" value="1"/>
</dbReference>
<dbReference type="AlphaFoldDB" id="A0A839S574"/>
<dbReference type="Gene3D" id="1.20.1640.10">
    <property type="entry name" value="Multidrug efflux transporter AcrB transmembrane domain"/>
    <property type="match status" value="1"/>
</dbReference>